<reference evidence="1" key="1">
    <citation type="submission" date="2021-02" db="EMBL/GenBank/DDBJ databases">
        <authorList>
            <person name="Nowell W R."/>
        </authorList>
    </citation>
    <scope>NUCLEOTIDE SEQUENCE</scope>
</reference>
<protein>
    <submittedName>
        <fullName evidence="1">Uncharacterized protein</fullName>
    </submittedName>
</protein>
<evidence type="ECO:0000313" key="3">
    <source>
        <dbReference type="Proteomes" id="UP000677228"/>
    </source>
</evidence>
<proteinExistence type="predicted"/>
<evidence type="ECO:0000313" key="1">
    <source>
        <dbReference type="EMBL" id="CAF1654439.1"/>
    </source>
</evidence>
<gene>
    <name evidence="1" type="ORF">OVA965_LOCUS44997</name>
    <name evidence="2" type="ORF">TMI583_LOCUS48132</name>
</gene>
<feature type="non-terminal residue" evidence="1">
    <location>
        <position position="1"/>
    </location>
</feature>
<sequence>TLSREFQGEENHLNTLATKLRTIASDLSVQERQQAESEI</sequence>
<evidence type="ECO:0000313" key="2">
    <source>
        <dbReference type="EMBL" id="CAF4505422.1"/>
    </source>
</evidence>
<dbReference type="AlphaFoldDB" id="A0A8S2G8N1"/>
<organism evidence="1 3">
    <name type="scientific">Didymodactylos carnosus</name>
    <dbReference type="NCBI Taxonomy" id="1234261"/>
    <lineage>
        <taxon>Eukaryota</taxon>
        <taxon>Metazoa</taxon>
        <taxon>Spiralia</taxon>
        <taxon>Gnathifera</taxon>
        <taxon>Rotifera</taxon>
        <taxon>Eurotatoria</taxon>
        <taxon>Bdelloidea</taxon>
        <taxon>Philodinida</taxon>
        <taxon>Philodinidae</taxon>
        <taxon>Didymodactylos</taxon>
    </lineage>
</organism>
<dbReference type="EMBL" id="CAJNOK010067471">
    <property type="protein sequence ID" value="CAF1654439.1"/>
    <property type="molecule type" value="Genomic_DNA"/>
</dbReference>
<comment type="caution">
    <text evidence="1">The sequence shown here is derived from an EMBL/GenBank/DDBJ whole genome shotgun (WGS) entry which is preliminary data.</text>
</comment>
<accession>A0A8S2G8N1</accession>
<feature type="non-terminal residue" evidence="1">
    <location>
        <position position="39"/>
    </location>
</feature>
<dbReference type="EMBL" id="CAJOBA010096600">
    <property type="protein sequence ID" value="CAF4505422.1"/>
    <property type="molecule type" value="Genomic_DNA"/>
</dbReference>
<dbReference type="Proteomes" id="UP000677228">
    <property type="component" value="Unassembled WGS sequence"/>
</dbReference>
<name>A0A8S2G8N1_9BILA</name>
<dbReference type="Proteomes" id="UP000682733">
    <property type="component" value="Unassembled WGS sequence"/>
</dbReference>